<sequence length="201" mass="20660">MIVITADQQGSRRDEDRVDDARTLLDSLRWVRPPDRTAGDELQCVTDDAAVAVDAALALLSDGHWSVGIGAGTVEVPLPKETRAGRGAAFEAAREAVEAAKGVAVPVQVRGTDRGASARAEAILSVLGLIVGRRSREGREVTALLHTGMTITAAAAQLGVSRQAASQRAAAAGWSVEPAGRALAVELLAEADAASSAGTYA</sequence>
<dbReference type="Proteomes" id="UP000319375">
    <property type="component" value="Unassembled WGS sequence"/>
</dbReference>
<evidence type="ECO:0000313" key="2">
    <source>
        <dbReference type="Proteomes" id="UP000319375"/>
    </source>
</evidence>
<dbReference type="AlphaFoldDB" id="A0A5C5S1P4"/>
<name>A0A5C5S1P4_9ACTN</name>
<gene>
    <name evidence="1" type="ORF">FK530_14055</name>
</gene>
<keyword evidence="2" id="KW-1185">Reference proteome</keyword>
<accession>A0A5C5S1P4</accession>
<proteinExistence type="predicted"/>
<evidence type="ECO:0000313" key="1">
    <source>
        <dbReference type="EMBL" id="TWS28201.1"/>
    </source>
</evidence>
<organism evidence="1 2">
    <name type="scientific">Tsukamurella conjunctivitidis</name>
    <dbReference type="NCBI Taxonomy" id="2592068"/>
    <lineage>
        <taxon>Bacteria</taxon>
        <taxon>Bacillati</taxon>
        <taxon>Actinomycetota</taxon>
        <taxon>Actinomycetes</taxon>
        <taxon>Mycobacteriales</taxon>
        <taxon>Tsukamurellaceae</taxon>
        <taxon>Tsukamurella</taxon>
    </lineage>
</organism>
<dbReference type="RefSeq" id="WP_146487663.1">
    <property type="nucleotide sequence ID" value="NZ_VIGX01000007.1"/>
</dbReference>
<dbReference type="OrthoDB" id="5184241at2"/>
<dbReference type="EMBL" id="VIGX01000007">
    <property type="protein sequence ID" value="TWS28201.1"/>
    <property type="molecule type" value="Genomic_DNA"/>
</dbReference>
<evidence type="ECO:0008006" key="3">
    <source>
        <dbReference type="Google" id="ProtNLM"/>
    </source>
</evidence>
<protein>
    <recommendedName>
        <fullName evidence="3">DNA-binding protein</fullName>
    </recommendedName>
</protein>
<comment type="caution">
    <text evidence="1">The sequence shown here is derived from an EMBL/GenBank/DDBJ whole genome shotgun (WGS) entry which is preliminary data.</text>
</comment>
<reference evidence="1 2" key="1">
    <citation type="submission" date="2019-06" db="EMBL/GenBank/DDBJ databases">
        <title>Tsukamurella conjunctivitidis sp. nov., Tsukamurella assacharolytica sp. nov. and Tsukamurella sputae sp. nov. isolated from patients with conjunctivitis, bacteraemia (lymphoma) and respiratory infection (sputum) in Hong Kong.</title>
        <authorList>
            <person name="Teng J.L.L."/>
            <person name="Lee H.H."/>
            <person name="Fong J.Y.H."/>
            <person name="Fok K.M.N."/>
            <person name="Lau S.K.P."/>
            <person name="Woo P.C.Y."/>
        </authorList>
    </citation>
    <scope>NUCLEOTIDE SEQUENCE [LARGE SCALE GENOMIC DNA]</scope>
    <source>
        <strain evidence="1 2">HKU72</strain>
    </source>
</reference>